<accession>A0A1S1RMT0</accession>
<proteinExistence type="predicted"/>
<evidence type="ECO:0000256" key="2">
    <source>
        <dbReference type="SAM" id="Phobius"/>
    </source>
</evidence>
<dbReference type="EMBL" id="MAXA01000003">
    <property type="protein sequence ID" value="OHV46104.1"/>
    <property type="molecule type" value="Genomic_DNA"/>
</dbReference>
<keyword evidence="2" id="KW-1133">Transmembrane helix</keyword>
<comment type="caution">
    <text evidence="3">The sequence shown here is derived from an EMBL/GenBank/DDBJ whole genome shotgun (WGS) entry which is preliminary data.</text>
</comment>
<keyword evidence="2" id="KW-0812">Transmembrane</keyword>
<dbReference type="Proteomes" id="UP000179769">
    <property type="component" value="Unassembled WGS sequence"/>
</dbReference>
<dbReference type="AlphaFoldDB" id="A0A1S1RMT0"/>
<evidence type="ECO:0000313" key="4">
    <source>
        <dbReference type="Proteomes" id="UP000179769"/>
    </source>
</evidence>
<reference evidence="4" key="1">
    <citation type="submission" date="2016-07" db="EMBL/GenBank/DDBJ databases">
        <title>Frankia sp. NRRL B-16219 Genome sequencing.</title>
        <authorList>
            <person name="Ghodhbane-Gtari F."/>
            <person name="Swanson E."/>
            <person name="Gueddou A."/>
            <person name="Louati M."/>
            <person name="Nouioui I."/>
            <person name="Hezbri K."/>
            <person name="Abebe-Akele F."/>
            <person name="Simpson S."/>
            <person name="Morris K."/>
            <person name="Thomas K."/>
            <person name="Gtari M."/>
            <person name="Tisa L.S."/>
        </authorList>
    </citation>
    <scope>NUCLEOTIDE SEQUENCE [LARGE SCALE GENOMIC DNA]</scope>
    <source>
        <strain evidence="4">NRRL B-16219</strain>
    </source>
</reference>
<feature type="transmembrane region" description="Helical" evidence="2">
    <location>
        <begin position="116"/>
        <end position="137"/>
    </location>
</feature>
<evidence type="ECO:0000313" key="3">
    <source>
        <dbReference type="EMBL" id="OHV46104.1"/>
    </source>
</evidence>
<dbReference type="OrthoDB" id="3214881at2"/>
<feature type="region of interest" description="Disordered" evidence="1">
    <location>
        <begin position="1"/>
        <end position="46"/>
    </location>
</feature>
<keyword evidence="2" id="KW-0472">Membrane</keyword>
<dbReference type="RefSeq" id="WP_071059580.1">
    <property type="nucleotide sequence ID" value="NZ_MAXA01000003.1"/>
</dbReference>
<keyword evidence="4" id="KW-1185">Reference proteome</keyword>
<protein>
    <submittedName>
        <fullName evidence="3">Uncharacterized protein</fullName>
    </submittedName>
</protein>
<feature type="transmembrane region" description="Helical" evidence="2">
    <location>
        <begin position="60"/>
        <end position="77"/>
    </location>
</feature>
<feature type="transmembrane region" description="Helical" evidence="2">
    <location>
        <begin position="89"/>
        <end position="109"/>
    </location>
</feature>
<gene>
    <name evidence="3" type="ORF">BBK14_09450</name>
</gene>
<feature type="transmembrane region" description="Helical" evidence="2">
    <location>
        <begin position="143"/>
        <end position="161"/>
    </location>
</feature>
<name>A0A1S1RMT0_9ACTN</name>
<organism evidence="3 4">
    <name type="scientific">Parafrankia soli</name>
    <dbReference type="NCBI Taxonomy" id="2599596"/>
    <lineage>
        <taxon>Bacteria</taxon>
        <taxon>Bacillati</taxon>
        <taxon>Actinomycetota</taxon>
        <taxon>Actinomycetes</taxon>
        <taxon>Frankiales</taxon>
        <taxon>Frankiaceae</taxon>
        <taxon>Parafrankia</taxon>
    </lineage>
</organism>
<sequence>MSASQVQRIRPERPRHDPRPARGRGPVIVRSDPPAKVDGSPRPTEAVAAPATPVVGWRRLWAAALLAGFVTVAAIQPPREARPPTQPPWVDVVSAGALVLLAAAFVSLLADHRWGFTLAVYGSAGFLLVSAVCPAWNHHQAGTSWIGQTGVATAMLLGSLVGRERTGSVGRAGPLRSAGAR</sequence>
<evidence type="ECO:0000256" key="1">
    <source>
        <dbReference type="SAM" id="MobiDB-lite"/>
    </source>
</evidence>
<feature type="compositionally biased region" description="Basic and acidic residues" evidence="1">
    <location>
        <begin position="9"/>
        <end position="20"/>
    </location>
</feature>